<name>A0A2M7BRW3_9BACT</name>
<dbReference type="InterPro" id="IPR027381">
    <property type="entry name" value="LytR/CpsA/Psr_C"/>
</dbReference>
<dbReference type="Proteomes" id="UP000230119">
    <property type="component" value="Unassembled WGS sequence"/>
</dbReference>
<feature type="region of interest" description="Disordered" evidence="1">
    <location>
        <begin position="175"/>
        <end position="194"/>
    </location>
</feature>
<dbReference type="Gene3D" id="3.30.70.2390">
    <property type="match status" value="1"/>
</dbReference>
<organism evidence="4 5">
    <name type="scientific">Candidatus Roizmanbacteria bacterium CG03_land_8_20_14_0_80_39_12</name>
    <dbReference type="NCBI Taxonomy" id="1974847"/>
    <lineage>
        <taxon>Bacteria</taxon>
        <taxon>Candidatus Roizmaniibacteriota</taxon>
    </lineage>
</organism>
<keyword evidence="2" id="KW-0812">Transmembrane</keyword>
<evidence type="ECO:0000256" key="1">
    <source>
        <dbReference type="SAM" id="MobiDB-lite"/>
    </source>
</evidence>
<reference evidence="5" key="1">
    <citation type="submission" date="2017-09" db="EMBL/GenBank/DDBJ databases">
        <title>Depth-based differentiation of microbial function through sediment-hosted aquifers and enrichment of novel symbionts in the deep terrestrial subsurface.</title>
        <authorList>
            <person name="Probst A.J."/>
            <person name="Ladd B."/>
            <person name="Jarett J.K."/>
            <person name="Geller-Mcgrath D.E."/>
            <person name="Sieber C.M.K."/>
            <person name="Emerson J.B."/>
            <person name="Anantharaman K."/>
            <person name="Thomas B.C."/>
            <person name="Malmstrom R."/>
            <person name="Stieglmeier M."/>
            <person name="Klingl A."/>
            <person name="Woyke T."/>
            <person name="Ryan C.M."/>
            <person name="Banfield J.F."/>
        </authorList>
    </citation>
    <scope>NUCLEOTIDE SEQUENCE [LARGE SCALE GENOMIC DNA]</scope>
</reference>
<keyword evidence="2" id="KW-1133">Transmembrane helix</keyword>
<sequence length="194" mass="20703">MEETIAPYQNPQFKKSKVNGTVWVVLFAIAVILIGGFVLSRQQKKAPETKKDVVVEKKEPSPTAKPKIEKSSVKIQVVNGTGTPGQAGIVVKALEGTGYSADNIKTANAEKFTTLTTTITARTDFEEIVNNIKDVLKPTFEEVTVDSSNLNSDSEFDIVIVTGGKLFETVTATPSATITPSSSPSPTVSITSTP</sequence>
<evidence type="ECO:0000313" key="4">
    <source>
        <dbReference type="EMBL" id="PIV08235.1"/>
    </source>
</evidence>
<dbReference type="EMBL" id="PEVA01000162">
    <property type="protein sequence ID" value="PIV08235.1"/>
    <property type="molecule type" value="Genomic_DNA"/>
</dbReference>
<accession>A0A2M7BRW3</accession>
<protein>
    <recommendedName>
        <fullName evidence="3">LytR/CpsA/Psr regulator C-terminal domain-containing protein</fullName>
    </recommendedName>
</protein>
<gene>
    <name evidence="4" type="ORF">COS52_03795</name>
</gene>
<keyword evidence="2" id="KW-0472">Membrane</keyword>
<feature type="transmembrane region" description="Helical" evidence="2">
    <location>
        <begin position="20"/>
        <end position="40"/>
    </location>
</feature>
<evidence type="ECO:0000256" key="2">
    <source>
        <dbReference type="SAM" id="Phobius"/>
    </source>
</evidence>
<comment type="caution">
    <text evidence="4">The sequence shown here is derived from an EMBL/GenBank/DDBJ whole genome shotgun (WGS) entry which is preliminary data.</text>
</comment>
<proteinExistence type="predicted"/>
<dbReference type="Pfam" id="PF13399">
    <property type="entry name" value="LytR_C"/>
    <property type="match status" value="1"/>
</dbReference>
<evidence type="ECO:0000313" key="5">
    <source>
        <dbReference type="Proteomes" id="UP000230119"/>
    </source>
</evidence>
<dbReference type="AlphaFoldDB" id="A0A2M7BRW3"/>
<feature type="domain" description="LytR/CpsA/Psr regulator C-terminal" evidence="3">
    <location>
        <begin position="72"/>
        <end position="163"/>
    </location>
</feature>
<evidence type="ECO:0000259" key="3">
    <source>
        <dbReference type="Pfam" id="PF13399"/>
    </source>
</evidence>